<dbReference type="EMBL" id="KN832970">
    <property type="protein sequence ID" value="KIM92461.1"/>
    <property type="molecule type" value="Genomic_DNA"/>
</dbReference>
<dbReference type="InParanoid" id="A0A0C3GPI7"/>
<proteinExistence type="predicted"/>
<dbReference type="Proteomes" id="UP000054166">
    <property type="component" value="Unassembled WGS sequence"/>
</dbReference>
<gene>
    <name evidence="1" type="ORF">PILCRDRAFT_123727</name>
</gene>
<keyword evidence="2" id="KW-1185">Reference proteome</keyword>
<accession>A0A0C3GPI7</accession>
<dbReference type="HOGENOM" id="CLU_2062350_0_0_1"/>
<reference evidence="1 2" key="1">
    <citation type="submission" date="2014-04" db="EMBL/GenBank/DDBJ databases">
        <authorList>
            <consortium name="DOE Joint Genome Institute"/>
            <person name="Kuo A."/>
            <person name="Tarkka M."/>
            <person name="Buscot F."/>
            <person name="Kohler A."/>
            <person name="Nagy L.G."/>
            <person name="Floudas D."/>
            <person name="Copeland A."/>
            <person name="Barry K.W."/>
            <person name="Cichocki N."/>
            <person name="Veneault-Fourrey C."/>
            <person name="LaButti K."/>
            <person name="Lindquist E.A."/>
            <person name="Lipzen A."/>
            <person name="Lundell T."/>
            <person name="Morin E."/>
            <person name="Murat C."/>
            <person name="Sun H."/>
            <person name="Tunlid A."/>
            <person name="Henrissat B."/>
            <person name="Grigoriev I.V."/>
            <person name="Hibbett D.S."/>
            <person name="Martin F."/>
            <person name="Nordberg H.P."/>
            <person name="Cantor M.N."/>
            <person name="Hua S.X."/>
        </authorList>
    </citation>
    <scope>NUCLEOTIDE SEQUENCE [LARGE SCALE GENOMIC DNA]</scope>
    <source>
        <strain evidence="1 2">F 1598</strain>
    </source>
</reference>
<dbReference type="AlphaFoldDB" id="A0A0C3GPI7"/>
<reference evidence="2" key="2">
    <citation type="submission" date="2015-01" db="EMBL/GenBank/DDBJ databases">
        <title>Evolutionary Origins and Diversification of the Mycorrhizal Mutualists.</title>
        <authorList>
            <consortium name="DOE Joint Genome Institute"/>
            <consortium name="Mycorrhizal Genomics Consortium"/>
            <person name="Kohler A."/>
            <person name="Kuo A."/>
            <person name="Nagy L.G."/>
            <person name="Floudas D."/>
            <person name="Copeland A."/>
            <person name="Barry K.W."/>
            <person name="Cichocki N."/>
            <person name="Veneault-Fourrey C."/>
            <person name="LaButti K."/>
            <person name="Lindquist E.A."/>
            <person name="Lipzen A."/>
            <person name="Lundell T."/>
            <person name="Morin E."/>
            <person name="Murat C."/>
            <person name="Riley R."/>
            <person name="Ohm R."/>
            <person name="Sun H."/>
            <person name="Tunlid A."/>
            <person name="Henrissat B."/>
            <person name="Grigoriev I.V."/>
            <person name="Hibbett D.S."/>
            <person name="Martin F."/>
        </authorList>
    </citation>
    <scope>NUCLEOTIDE SEQUENCE [LARGE SCALE GENOMIC DNA]</scope>
    <source>
        <strain evidence="2">F 1598</strain>
    </source>
</reference>
<sequence>MELRTAPPCPCFREDQILGYLLIAFLSIVPQSTRCDPYVDNSKHRKTSASSRLPSSISIRRIMYYLQASTGTWPEQASYAYPNMLWQTFNINNAMATARYRRPLLSVVDLMGFNAPHPL</sequence>
<evidence type="ECO:0000313" key="1">
    <source>
        <dbReference type="EMBL" id="KIM92461.1"/>
    </source>
</evidence>
<evidence type="ECO:0000313" key="2">
    <source>
        <dbReference type="Proteomes" id="UP000054166"/>
    </source>
</evidence>
<organism evidence="1 2">
    <name type="scientific">Piloderma croceum (strain F 1598)</name>
    <dbReference type="NCBI Taxonomy" id="765440"/>
    <lineage>
        <taxon>Eukaryota</taxon>
        <taxon>Fungi</taxon>
        <taxon>Dikarya</taxon>
        <taxon>Basidiomycota</taxon>
        <taxon>Agaricomycotina</taxon>
        <taxon>Agaricomycetes</taxon>
        <taxon>Agaricomycetidae</taxon>
        <taxon>Atheliales</taxon>
        <taxon>Atheliaceae</taxon>
        <taxon>Piloderma</taxon>
    </lineage>
</organism>
<protein>
    <submittedName>
        <fullName evidence="1">Uncharacterized protein</fullName>
    </submittedName>
</protein>
<name>A0A0C3GPI7_PILCF</name>